<feature type="compositionally biased region" description="Basic and acidic residues" evidence="1">
    <location>
        <begin position="927"/>
        <end position="942"/>
    </location>
</feature>
<dbReference type="SUPFAM" id="SSF51294">
    <property type="entry name" value="Hedgehog/intein (Hint) domain"/>
    <property type="match status" value="1"/>
</dbReference>
<dbReference type="InterPro" id="IPR036844">
    <property type="entry name" value="Hint_dom_sf"/>
</dbReference>
<gene>
    <name evidence="3" type="ORF">GGP61_003175</name>
</gene>
<dbReference type="Gene3D" id="3.30.420.240">
    <property type="match status" value="1"/>
</dbReference>
<evidence type="ECO:0000313" key="3">
    <source>
        <dbReference type="EMBL" id="MCS3711542.1"/>
    </source>
</evidence>
<dbReference type="PROSITE" id="PS50819">
    <property type="entry name" value="INTEIN_ENDONUCLEASE"/>
    <property type="match status" value="1"/>
</dbReference>
<accession>A0A9X2Q4R8</accession>
<evidence type="ECO:0000256" key="1">
    <source>
        <dbReference type="SAM" id="MobiDB-lite"/>
    </source>
</evidence>
<dbReference type="SUPFAM" id="SSF55608">
    <property type="entry name" value="Homing endonucleases"/>
    <property type="match status" value="1"/>
</dbReference>
<dbReference type="Gene3D" id="2.170.16.10">
    <property type="entry name" value="Hedgehog/Intein (Hint) domain"/>
    <property type="match status" value="1"/>
</dbReference>
<sequence>MSKLTGSKYQPDTKKLKKLQRELARRKKMVYYRKNPGRWLIDKLGFSPESLKWSLYDEYEGHNWDDKDPNLITPNPLLRALNALAKGKDVGIEAATGTGKAQSMDTPILTPSGWTKMREIEVGDPVVGSDGTATEVTGVYPQGVRDQYRVEFDDGSSTTCDPEHLWTVQSVDDRTRGKHRVKTAAQLKHELETGKDGRGWWIPMVDPVEHPEKDLPLDPYVLGVLLGDGGLTSGSPILSTDDQYIVDEVNSRIPSEITVKHRSNYDYGIVRKGGRDNGGITNPVTKALRELSLMGLKSGEKFIPETYLTASISQRVALLNGLMDTDAWCQQDGTSFIYSTVSEDLVDGVRKLTQSLGGTVGVSNREGGENAQKSYRVSVRLPNHINPFLLPRKADMVKDRSYGKPKRKIVSIEHVGRAEAQCIRVSAEDSLYVTEDYIVTHNTFMSAAIALWFVDCWPKITDGDSGEVLDPGGLVTTVATKQDQLREVLWKEIGNFRPQFDQIHPQAEWLDLKIRMSPDAEAGSKEGWGISGLTASVGSNEKVSTKFSGIHGPHMLFIMDEATGISPAILEAIENTCTGNHNLRLALGNPRSQNDPLHQFCLQDDVEHIRVSALDHPNVVLGEEVIPGAVTRRSIRRRMKKYKDPNHRIILSRVHGVSPSTSGMTLFPDDAIHNTKPHAHKGPIKHLRVRPPGEGDLRIYRKPKHDKLDRYVIFADVAGDRSKTGDYHAAVVLDRETREIAAVLHMRGPRTNYIGELMKLADVYTIKYGKTGNRVYDEESNRFVPEKKDFMPLLAYERSGVGGLHMDTRIEEYENVYHQRKTDTQEDANERSTIGWDTNRQTRPDMIDALEEWGLELIDNPDRLTDKTLWNEARTFTFDENDGKKGKWKAEQGCHDDVIMATAGALVVDSITRGHMADTSTFEDTTSEEKSPVAQRFERQAEQNDGGWNTDLPSIGGDLP</sequence>
<organism evidence="3 4">
    <name type="scientific">Salinibacter ruber</name>
    <dbReference type="NCBI Taxonomy" id="146919"/>
    <lineage>
        <taxon>Bacteria</taxon>
        <taxon>Pseudomonadati</taxon>
        <taxon>Rhodothermota</taxon>
        <taxon>Rhodothermia</taxon>
        <taxon>Rhodothermales</taxon>
        <taxon>Salinibacteraceae</taxon>
        <taxon>Salinibacter</taxon>
    </lineage>
</organism>
<comment type="caution">
    <text evidence="3">The sequence shown here is derived from an EMBL/GenBank/DDBJ whole genome shotgun (WGS) entry which is preliminary data.</text>
</comment>
<dbReference type="InterPro" id="IPR027434">
    <property type="entry name" value="Homing_endonucl"/>
</dbReference>
<feature type="region of interest" description="Disordered" evidence="1">
    <location>
        <begin position="918"/>
        <end position="960"/>
    </location>
</feature>
<dbReference type="EMBL" id="JANUAE010000015">
    <property type="protein sequence ID" value="MCS3711542.1"/>
    <property type="molecule type" value="Genomic_DNA"/>
</dbReference>
<dbReference type="RefSeq" id="WP_259124360.1">
    <property type="nucleotide sequence ID" value="NZ_JANUAE010000015.1"/>
</dbReference>
<feature type="domain" description="DOD-type homing endonuclease" evidence="2">
    <location>
        <begin position="221"/>
        <end position="358"/>
    </location>
</feature>
<dbReference type="Gene3D" id="3.10.28.10">
    <property type="entry name" value="Homing endonucleases"/>
    <property type="match status" value="1"/>
</dbReference>
<protein>
    <recommendedName>
        <fullName evidence="2">DOD-type homing endonuclease domain-containing protein</fullName>
    </recommendedName>
</protein>
<proteinExistence type="predicted"/>
<dbReference type="AlphaFoldDB" id="A0A9X2Q4R8"/>
<reference evidence="3" key="1">
    <citation type="submission" date="2022-08" db="EMBL/GenBank/DDBJ databases">
        <title>Genomic Encyclopedia of Type Strains, Phase V (KMG-V): Genome sequencing to study the core and pangenomes of soil and plant-associated prokaryotes.</title>
        <authorList>
            <person name="Whitman W."/>
        </authorList>
    </citation>
    <scope>NUCLEOTIDE SEQUENCE</scope>
    <source>
        <strain evidence="3">SP3049</strain>
    </source>
</reference>
<evidence type="ECO:0000313" key="4">
    <source>
        <dbReference type="Proteomes" id="UP001155057"/>
    </source>
</evidence>
<dbReference type="GO" id="GO:0004519">
    <property type="term" value="F:endonuclease activity"/>
    <property type="evidence" value="ECO:0007669"/>
    <property type="project" value="InterPro"/>
</dbReference>
<dbReference type="InterPro" id="IPR004042">
    <property type="entry name" value="Intein_endonuc_central"/>
</dbReference>
<dbReference type="Proteomes" id="UP001155057">
    <property type="component" value="Unassembled WGS sequence"/>
</dbReference>
<name>A0A9X2Q4R8_9BACT</name>
<evidence type="ECO:0000259" key="2">
    <source>
        <dbReference type="PROSITE" id="PS50819"/>
    </source>
</evidence>